<proteinExistence type="predicted"/>
<dbReference type="AlphaFoldDB" id="A0A8H3NSZ0"/>
<gene>
    <name evidence="1" type="ORF">IFM46972_05092</name>
</gene>
<dbReference type="EMBL" id="BLKC01000030">
    <property type="protein sequence ID" value="GFF37044.1"/>
    <property type="molecule type" value="Genomic_DNA"/>
</dbReference>
<name>A0A8H3NSZ0_9EURO</name>
<protein>
    <submittedName>
        <fullName evidence="1">Uncharacterized protein</fullName>
    </submittedName>
</protein>
<evidence type="ECO:0000313" key="1">
    <source>
        <dbReference type="EMBL" id="GFF37044.1"/>
    </source>
</evidence>
<comment type="caution">
    <text evidence="1">The sequence shown here is derived from an EMBL/GenBank/DDBJ whole genome shotgun (WGS) entry which is preliminary data.</text>
</comment>
<sequence length="160" mass="17352">MDIEWSMVSGQFIPFSHVSQPSQRNADPPWCLAAGSRNNGTKGHSRASVVVRLKLARQVTESVAIRKSRQVQNTFQLDGTGKYLRHMPIGNVLSYDFTKVKAAVNKKVVDDEDTVLANITTSVKPHHTAQPHVGRSAKRAIAAESGKVIGGTLVPEAPVT</sequence>
<reference evidence="1 2" key="1">
    <citation type="submission" date="2020-01" db="EMBL/GenBank/DDBJ databases">
        <title>Draft genome sequence of Aspergillus udagawae IFM 46972.</title>
        <authorList>
            <person name="Takahashi H."/>
            <person name="Yaguchi T."/>
        </authorList>
    </citation>
    <scope>NUCLEOTIDE SEQUENCE [LARGE SCALE GENOMIC DNA]</scope>
    <source>
        <strain evidence="1 2">IFM 46972</strain>
    </source>
</reference>
<accession>A0A8H3NSZ0</accession>
<organism evidence="1 2">
    <name type="scientific">Aspergillus udagawae</name>
    <dbReference type="NCBI Taxonomy" id="91492"/>
    <lineage>
        <taxon>Eukaryota</taxon>
        <taxon>Fungi</taxon>
        <taxon>Dikarya</taxon>
        <taxon>Ascomycota</taxon>
        <taxon>Pezizomycotina</taxon>
        <taxon>Eurotiomycetes</taxon>
        <taxon>Eurotiomycetidae</taxon>
        <taxon>Eurotiales</taxon>
        <taxon>Aspergillaceae</taxon>
        <taxon>Aspergillus</taxon>
        <taxon>Aspergillus subgen. Fumigati</taxon>
    </lineage>
</organism>
<evidence type="ECO:0000313" key="2">
    <source>
        <dbReference type="Proteomes" id="UP000465221"/>
    </source>
</evidence>
<dbReference type="Proteomes" id="UP000465221">
    <property type="component" value="Unassembled WGS sequence"/>
</dbReference>